<feature type="compositionally biased region" description="Basic and acidic residues" evidence="1">
    <location>
        <begin position="824"/>
        <end position="838"/>
    </location>
</feature>
<feature type="domain" description="FCP1 homology" evidence="2">
    <location>
        <begin position="899"/>
        <end position="1080"/>
    </location>
</feature>
<dbReference type="SUPFAM" id="SSF56784">
    <property type="entry name" value="HAD-like"/>
    <property type="match status" value="1"/>
</dbReference>
<evidence type="ECO:0000259" key="2">
    <source>
        <dbReference type="PROSITE" id="PS50969"/>
    </source>
</evidence>
<evidence type="ECO:0000313" key="4">
    <source>
        <dbReference type="Proteomes" id="UP000241394"/>
    </source>
</evidence>
<evidence type="ECO:0000256" key="1">
    <source>
        <dbReference type="SAM" id="MobiDB-lite"/>
    </source>
</evidence>
<gene>
    <name evidence="3" type="ORF">CEY00_Acc29306</name>
</gene>
<feature type="compositionally biased region" description="Basic residues" evidence="1">
    <location>
        <begin position="42"/>
        <end position="53"/>
    </location>
</feature>
<dbReference type="SMART" id="SM00577">
    <property type="entry name" value="CPDc"/>
    <property type="match status" value="1"/>
</dbReference>
<dbReference type="PANTHER" id="PTHR12210">
    <property type="entry name" value="DULLARD PROTEIN PHOSPHATASE"/>
    <property type="match status" value="1"/>
</dbReference>
<dbReference type="InterPro" id="IPR004274">
    <property type="entry name" value="FCP1_dom"/>
</dbReference>
<dbReference type="EMBL" id="NKQK01000026">
    <property type="protein sequence ID" value="PSR89112.1"/>
    <property type="molecule type" value="Genomic_DNA"/>
</dbReference>
<dbReference type="Pfam" id="PF03031">
    <property type="entry name" value="NIF"/>
    <property type="match status" value="1"/>
</dbReference>
<comment type="caution">
    <text evidence="3">The sequence shown here is derived from an EMBL/GenBank/DDBJ whole genome shotgun (WGS) entry which is preliminary data.</text>
</comment>
<feature type="region of interest" description="Disordered" evidence="1">
    <location>
        <begin position="35"/>
        <end position="59"/>
    </location>
</feature>
<dbReference type="InParanoid" id="A0A2R6PCI7"/>
<evidence type="ECO:0000313" key="3">
    <source>
        <dbReference type="EMBL" id="PSR89112.1"/>
    </source>
</evidence>
<dbReference type="PROSITE" id="PS50969">
    <property type="entry name" value="FCP1"/>
    <property type="match status" value="1"/>
</dbReference>
<reference evidence="3 4" key="1">
    <citation type="submission" date="2017-07" db="EMBL/GenBank/DDBJ databases">
        <title>An improved, manually edited Actinidia chinensis var. chinensis (kiwifruit) genome highlights the challenges associated with draft genomes and gene prediction in plants.</title>
        <authorList>
            <person name="Pilkington S."/>
            <person name="Crowhurst R."/>
            <person name="Hilario E."/>
            <person name="Nardozza S."/>
            <person name="Fraser L."/>
            <person name="Peng Y."/>
            <person name="Gunaseelan K."/>
            <person name="Simpson R."/>
            <person name="Tahir J."/>
            <person name="Deroles S."/>
            <person name="Templeton K."/>
            <person name="Luo Z."/>
            <person name="Davy M."/>
            <person name="Cheng C."/>
            <person name="Mcneilage M."/>
            <person name="Scaglione D."/>
            <person name="Liu Y."/>
            <person name="Zhang Q."/>
            <person name="Datson P."/>
            <person name="De Silva N."/>
            <person name="Gardiner S."/>
            <person name="Bassett H."/>
            <person name="Chagne D."/>
            <person name="Mccallum J."/>
            <person name="Dzierzon H."/>
            <person name="Deng C."/>
            <person name="Wang Y.-Y."/>
            <person name="Barron N."/>
            <person name="Manako K."/>
            <person name="Bowen J."/>
            <person name="Foster T."/>
            <person name="Erridge Z."/>
            <person name="Tiffin H."/>
            <person name="Waite C."/>
            <person name="Davies K."/>
            <person name="Grierson E."/>
            <person name="Laing W."/>
            <person name="Kirk R."/>
            <person name="Chen X."/>
            <person name="Wood M."/>
            <person name="Montefiori M."/>
            <person name="Brummell D."/>
            <person name="Schwinn K."/>
            <person name="Catanach A."/>
            <person name="Fullerton C."/>
            <person name="Li D."/>
            <person name="Meiyalaghan S."/>
            <person name="Nieuwenhuizen N."/>
            <person name="Read N."/>
            <person name="Prakash R."/>
            <person name="Hunter D."/>
            <person name="Zhang H."/>
            <person name="Mckenzie M."/>
            <person name="Knabel M."/>
            <person name="Harris A."/>
            <person name="Allan A."/>
            <person name="Chen A."/>
            <person name="Janssen B."/>
            <person name="Plunkett B."/>
            <person name="Dwamena C."/>
            <person name="Voogd C."/>
            <person name="Leif D."/>
            <person name="Lafferty D."/>
            <person name="Souleyre E."/>
            <person name="Varkonyi-Gasic E."/>
            <person name="Gambi F."/>
            <person name="Hanley J."/>
            <person name="Yao J.-L."/>
            <person name="Cheung J."/>
            <person name="David K."/>
            <person name="Warren B."/>
            <person name="Marsh K."/>
            <person name="Snowden K."/>
            <person name="Lin-Wang K."/>
            <person name="Brian L."/>
            <person name="Martinez-Sanchez M."/>
            <person name="Wang M."/>
            <person name="Ileperuma N."/>
            <person name="Macnee N."/>
            <person name="Campin R."/>
            <person name="Mcatee P."/>
            <person name="Drummond R."/>
            <person name="Espley R."/>
            <person name="Ireland H."/>
            <person name="Wu R."/>
            <person name="Atkinson R."/>
            <person name="Karunairetnam S."/>
            <person name="Bulley S."/>
            <person name="Chunkath S."/>
            <person name="Hanley Z."/>
            <person name="Storey R."/>
            <person name="Thrimawithana A."/>
            <person name="Thomson S."/>
            <person name="David C."/>
            <person name="Testolin R."/>
        </authorList>
    </citation>
    <scope>NUCLEOTIDE SEQUENCE [LARGE SCALE GENOMIC DNA]</scope>
    <source>
        <strain evidence="4">cv. Red5</strain>
        <tissue evidence="3">Young leaf</tissue>
    </source>
</reference>
<dbReference type="Gramene" id="PSR89112">
    <property type="protein sequence ID" value="PSR89112"/>
    <property type="gene ID" value="CEY00_Acc29306"/>
</dbReference>
<organism evidence="3 4">
    <name type="scientific">Actinidia chinensis var. chinensis</name>
    <name type="common">Chinese soft-hair kiwi</name>
    <dbReference type="NCBI Taxonomy" id="1590841"/>
    <lineage>
        <taxon>Eukaryota</taxon>
        <taxon>Viridiplantae</taxon>
        <taxon>Streptophyta</taxon>
        <taxon>Embryophyta</taxon>
        <taxon>Tracheophyta</taxon>
        <taxon>Spermatophyta</taxon>
        <taxon>Magnoliopsida</taxon>
        <taxon>eudicotyledons</taxon>
        <taxon>Gunneridae</taxon>
        <taxon>Pentapetalae</taxon>
        <taxon>asterids</taxon>
        <taxon>Ericales</taxon>
        <taxon>Actinidiaceae</taxon>
        <taxon>Actinidia</taxon>
    </lineage>
</organism>
<feature type="region of interest" description="Disordered" evidence="1">
    <location>
        <begin position="247"/>
        <end position="277"/>
    </location>
</feature>
<dbReference type="InterPro" id="IPR023214">
    <property type="entry name" value="HAD_sf"/>
</dbReference>
<dbReference type="Gene3D" id="3.40.50.1000">
    <property type="entry name" value="HAD superfamily/HAD-like"/>
    <property type="match status" value="1"/>
</dbReference>
<dbReference type="InterPro" id="IPR036412">
    <property type="entry name" value="HAD-like_sf"/>
</dbReference>
<feature type="region of interest" description="Disordered" evidence="1">
    <location>
        <begin position="94"/>
        <end position="121"/>
    </location>
</feature>
<dbReference type="OrthoDB" id="1711508at2759"/>
<dbReference type="FunFam" id="3.40.50.1000:FF:000257">
    <property type="entry name" value="Haloacid dehalogenase-like hydrolase (HAD) superfamily protein"/>
    <property type="match status" value="1"/>
</dbReference>
<feature type="region of interest" description="Disordered" evidence="1">
    <location>
        <begin position="824"/>
        <end position="850"/>
    </location>
</feature>
<dbReference type="Proteomes" id="UP000241394">
    <property type="component" value="Chromosome LG26"/>
</dbReference>
<accession>A0A2R6PCI7</accession>
<keyword evidence="4" id="KW-1185">Reference proteome</keyword>
<dbReference type="STRING" id="1590841.A0A2R6PCI7"/>
<feature type="compositionally biased region" description="Basic residues" evidence="1">
    <location>
        <begin position="252"/>
        <end position="263"/>
    </location>
</feature>
<feature type="compositionally biased region" description="Basic residues" evidence="1">
    <location>
        <begin position="101"/>
        <end position="111"/>
    </location>
</feature>
<proteinExistence type="predicted"/>
<dbReference type="AlphaFoldDB" id="A0A2R6PCI7"/>
<dbReference type="InterPro" id="IPR050365">
    <property type="entry name" value="TIM50"/>
</dbReference>
<protein>
    <submittedName>
        <fullName evidence="3">Uro-adherence factor A like</fullName>
    </submittedName>
</protein>
<sequence length="1131" mass="123446">MMVERVDGKSVLEIAAEQNGFQKCVDAKVDINSSNLSSTKTSQKKKRRRKKRKLSDSTISSVGSIEEGTSLSCVVEPLSCVGEQLTCVIEPPSCVDASSTTKKKRRKKKKKISDSTLGSLGSIKEGASPTCVDVNSTVNQGNDHSQVDINSCELSNVKTNQGKKRRRNKRKLYNSTVSNLGSIQEGAFPAVLVVEDSSVRDGYSDHSNKVPNGYLETIMGDEVAGNAISTKNNDDHDQADINSCDLSSVKRNQGKKRRRKRKKFSDSTMNSSEPIEEGAAPSVLVVEDKSISCLESIKEGASLSALVVQDSSVRDTSSDPLYEAPAWYSDKITGEKLAVDGTSFLVAGNISIGKASCECLGGESAYGEQEKNIKMENLEKLTNGHIVEKNASLRKKRRRKRIKFSDSAMNSSEPIKEVAAPSVLVVEDKSISCLESIKEGASPSILVAQDSSVRDTSSDPLDEAPGFYSGKITGEKVGGDGPSFLVAGNISIGKASCECLDGESAYVEQEKKIKMENLDELTNGHIVEKNASQGKKRRRKRTKFSDSIMNSSEPIKEGAAPSVLVVEDKSIGCLESIKEGASPSKLVVQDSSVRDTSSDPLDEAPACYSDKVTEEKVGGDGPSFLVAGNISIGKASCECLDGESAYREQEKKIKMENLEELTNGHIVEKNASQGKKRRRKRIKFSDSRMNSSEPIVEVASPSVLVVEDKSISFLESIKEGASPSVLVLQDSSVRDTSSDPLDEAPVYYSDKITREKVAGDGPSFLVAGNISIGKASYECLDGESAYGEQEKKIKMENLDELTNGHIVEKNASWVDLAGKEIEQGNEDKSSTICEDKASDGASGADSSVDNLESDNLGVKPKLSDEIPSSSVLGVITDNDSLAVAVKEGPLPKLESSPPGSLRKKLLVLDVNGLLADIVACVSGRYKPDTFVSGKAVFKRPFYDDFLQFCFERFHVAVWSSRTKKNVKSVLDFLMGKSKHNLLFCWDQSHCTYTGFNTVEDREKPLLLKELNKIWEKHDPDLPWARGYYNKSNTLLLDDSPYKALRNPPNTAIFPHSYRYKNVNDNSLGPGGDLRVYLERLALADDVQKYVELNPFGQRPITKTNLSWSFYLKIIRPTSSLEEDTNDSLPLQ</sequence>
<reference evidence="4" key="2">
    <citation type="journal article" date="2018" name="BMC Genomics">
        <title>A manually annotated Actinidia chinensis var. chinensis (kiwifruit) genome highlights the challenges associated with draft genomes and gene prediction in plants.</title>
        <authorList>
            <person name="Pilkington S.M."/>
            <person name="Crowhurst R."/>
            <person name="Hilario E."/>
            <person name="Nardozza S."/>
            <person name="Fraser L."/>
            <person name="Peng Y."/>
            <person name="Gunaseelan K."/>
            <person name="Simpson R."/>
            <person name="Tahir J."/>
            <person name="Deroles S.C."/>
            <person name="Templeton K."/>
            <person name="Luo Z."/>
            <person name="Davy M."/>
            <person name="Cheng C."/>
            <person name="McNeilage M."/>
            <person name="Scaglione D."/>
            <person name="Liu Y."/>
            <person name="Zhang Q."/>
            <person name="Datson P."/>
            <person name="De Silva N."/>
            <person name="Gardiner S.E."/>
            <person name="Bassett H."/>
            <person name="Chagne D."/>
            <person name="McCallum J."/>
            <person name="Dzierzon H."/>
            <person name="Deng C."/>
            <person name="Wang Y.Y."/>
            <person name="Barron L."/>
            <person name="Manako K."/>
            <person name="Bowen J."/>
            <person name="Foster T.M."/>
            <person name="Erridge Z.A."/>
            <person name="Tiffin H."/>
            <person name="Waite C.N."/>
            <person name="Davies K.M."/>
            <person name="Grierson E.P."/>
            <person name="Laing W.A."/>
            <person name="Kirk R."/>
            <person name="Chen X."/>
            <person name="Wood M."/>
            <person name="Montefiori M."/>
            <person name="Brummell D.A."/>
            <person name="Schwinn K.E."/>
            <person name="Catanach A."/>
            <person name="Fullerton C."/>
            <person name="Li D."/>
            <person name="Meiyalaghan S."/>
            <person name="Nieuwenhuizen N."/>
            <person name="Read N."/>
            <person name="Prakash R."/>
            <person name="Hunter D."/>
            <person name="Zhang H."/>
            <person name="McKenzie M."/>
            <person name="Knabel M."/>
            <person name="Harris A."/>
            <person name="Allan A.C."/>
            <person name="Gleave A."/>
            <person name="Chen A."/>
            <person name="Janssen B.J."/>
            <person name="Plunkett B."/>
            <person name="Ampomah-Dwamena C."/>
            <person name="Voogd C."/>
            <person name="Leif D."/>
            <person name="Lafferty D."/>
            <person name="Souleyre E.J.F."/>
            <person name="Varkonyi-Gasic E."/>
            <person name="Gambi F."/>
            <person name="Hanley J."/>
            <person name="Yao J.L."/>
            <person name="Cheung J."/>
            <person name="David K.M."/>
            <person name="Warren B."/>
            <person name="Marsh K."/>
            <person name="Snowden K.C."/>
            <person name="Lin-Wang K."/>
            <person name="Brian L."/>
            <person name="Martinez-Sanchez M."/>
            <person name="Wang M."/>
            <person name="Ileperuma N."/>
            <person name="Macnee N."/>
            <person name="Campin R."/>
            <person name="McAtee P."/>
            <person name="Drummond R.S.M."/>
            <person name="Espley R.V."/>
            <person name="Ireland H.S."/>
            <person name="Wu R."/>
            <person name="Atkinson R.G."/>
            <person name="Karunairetnam S."/>
            <person name="Bulley S."/>
            <person name="Chunkath S."/>
            <person name="Hanley Z."/>
            <person name="Storey R."/>
            <person name="Thrimawithana A.H."/>
            <person name="Thomson S."/>
            <person name="David C."/>
            <person name="Testolin R."/>
            <person name="Huang H."/>
            <person name="Hellens R.P."/>
            <person name="Schaffer R.J."/>
        </authorList>
    </citation>
    <scope>NUCLEOTIDE SEQUENCE [LARGE SCALE GENOMIC DNA]</scope>
    <source>
        <strain evidence="4">cv. Red5</strain>
    </source>
</reference>
<name>A0A2R6PCI7_ACTCC</name>